<evidence type="ECO:0000256" key="1">
    <source>
        <dbReference type="SAM" id="MobiDB-lite"/>
    </source>
</evidence>
<feature type="region of interest" description="Disordered" evidence="1">
    <location>
        <begin position="402"/>
        <end position="429"/>
    </location>
</feature>
<dbReference type="InterPro" id="IPR057840">
    <property type="entry name" value="FimV_N"/>
</dbReference>
<keyword evidence="2" id="KW-1133">Transmembrane helix</keyword>
<dbReference type="EMBL" id="MXAV01000035">
    <property type="protein sequence ID" value="PKY10492.1"/>
    <property type="molecule type" value="Genomic_DNA"/>
</dbReference>
<evidence type="ECO:0000313" key="5">
    <source>
        <dbReference type="Proteomes" id="UP000234329"/>
    </source>
</evidence>
<feature type="compositionally biased region" description="Basic and acidic residues" evidence="1">
    <location>
        <begin position="731"/>
        <end position="746"/>
    </location>
</feature>
<gene>
    <name evidence="4" type="ORF">B1757_09385</name>
</gene>
<evidence type="ECO:0000313" key="4">
    <source>
        <dbReference type="EMBL" id="PKY10492.1"/>
    </source>
</evidence>
<dbReference type="AlphaFoldDB" id="A0A2I1DKS1"/>
<keyword evidence="5" id="KW-1185">Reference proteome</keyword>
<organism evidence="4 5">
    <name type="scientific">Acidithiobacillus marinus</name>
    <dbReference type="NCBI Taxonomy" id="187490"/>
    <lineage>
        <taxon>Bacteria</taxon>
        <taxon>Pseudomonadati</taxon>
        <taxon>Pseudomonadota</taxon>
        <taxon>Acidithiobacillia</taxon>
        <taxon>Acidithiobacillales</taxon>
        <taxon>Acidithiobacillaceae</taxon>
        <taxon>Acidithiobacillus</taxon>
    </lineage>
</organism>
<dbReference type="NCBIfam" id="TIGR03504">
    <property type="entry name" value="FimV_Cterm"/>
    <property type="match status" value="1"/>
</dbReference>
<dbReference type="OrthoDB" id="5298707at2"/>
<accession>A0A2I1DKS1</accession>
<evidence type="ECO:0000259" key="3">
    <source>
        <dbReference type="Pfam" id="PF25800"/>
    </source>
</evidence>
<dbReference type="PANTHER" id="PTHR48125">
    <property type="entry name" value="LP07818P1"/>
    <property type="match status" value="1"/>
</dbReference>
<comment type="caution">
    <text evidence="4">The sequence shown here is derived from an EMBL/GenBank/DDBJ whole genome shotgun (WGS) entry which is preliminary data.</text>
</comment>
<dbReference type="RefSeq" id="WP_101538070.1">
    <property type="nucleotide sequence ID" value="NZ_MXAV01000035.1"/>
</dbReference>
<dbReference type="NCBIfam" id="TIGR03505">
    <property type="entry name" value="FimV_core"/>
    <property type="match status" value="1"/>
</dbReference>
<dbReference type="InterPro" id="IPR020012">
    <property type="entry name" value="LysM_FimV"/>
</dbReference>
<dbReference type="PANTHER" id="PTHR48125:SF10">
    <property type="entry name" value="OS12G0136300 PROTEIN"/>
    <property type="match status" value="1"/>
</dbReference>
<dbReference type="InParanoid" id="A0A2I1DKS1"/>
<reference evidence="4 5" key="1">
    <citation type="submission" date="2017-03" db="EMBL/GenBank/DDBJ databases">
        <title>Draft genime sequence of the acidophilic sulfur-oxidizing bacterium Acidithiobacillus sp. SH, isolated from seawater.</title>
        <authorList>
            <person name="Sharmin S."/>
            <person name="Tokuhisa M."/>
            <person name="Kanao T."/>
            <person name="Kamimura K."/>
        </authorList>
    </citation>
    <scope>NUCLEOTIDE SEQUENCE [LARGE SCALE GENOMIC DNA]</scope>
    <source>
        <strain evidence="4 5">SH</strain>
    </source>
</reference>
<dbReference type="InterPro" id="IPR038440">
    <property type="entry name" value="FimV_C_sf"/>
</dbReference>
<proteinExistence type="predicted"/>
<dbReference type="InterPro" id="IPR020011">
    <property type="entry name" value="FimV_C"/>
</dbReference>
<sequence length="814" mass="86528">MERKNWLWAMAGMGLILPGMAQALGLGSLQVLSAPGEPFRAEIAIQSVTPQAASSLNASLAPASAFAMINLPQAASLEHWQFTVRRGDQPAILISSPVPVSQPHLHFLVQLDWSGGQLVREYTASNTNAVVASPLASPVASMPVTASSEPETAPASRASVPDRLYHGWSRVSRYGPVPLNSSLYDISRSITDSHAVTLDQVMSAVVKANPQAFKNANPTYLYAGSMLNLPSLTQVQAMAPAQATAWLASQSRGGSVNPAAVDKAVQASTPVANKKLQPVKTTTSPTESATHLVLSSAPASAASVSASTSSSNPAALAANTLALQTENQKLKTEVSGLGQRLSAEERLLANQGMQLATLSRNSANNSLLSNIPLLISLGGNLLLLILFIWMLRRQKESERRQREVSQRLSALNNAKPKSAAEPQAAPVPASVTPAPTVAPAPVVAPVAAPVAAFHADPEPAAVSAPPVSSAVTPVITTAPEDLERAAVAADQAPVTSPGSDHDDVMEIDPIEQADLYLTYGKSEQAITVMNEALDENPRRKELYVKLLDMYATLDRHTDYLDLAERMRGRFGPHNAAWQEVAAQGARLFPGNALFVSEPEAEVTETARPSAVKDSVDAVRETPVAAEADAGDKLDFQFSHDEEKAEPVSGNDAFPSEEKDRLMHDINEQFRLIDEEQGHAEPASIDTVATTHVSGAAQETENAHAEDTLPFSFGLTPFEEESAPASTPSVEHNVEAKAEPELEPEVFHETPKPFVADASSSAGSDDWDAVGTKLDLAKAYVEMGDSESARDLLEEVSKEGSSTQREEAQKMLEDL</sequence>
<dbReference type="Gene3D" id="1.20.58.2200">
    <property type="match status" value="1"/>
</dbReference>
<dbReference type="Pfam" id="PF25800">
    <property type="entry name" value="FimV_N"/>
    <property type="match status" value="1"/>
</dbReference>
<name>A0A2I1DKS1_9PROT</name>
<keyword evidence="2" id="KW-0812">Transmembrane</keyword>
<feature type="region of interest" description="Disordered" evidence="1">
    <location>
        <begin position="793"/>
        <end position="814"/>
    </location>
</feature>
<dbReference type="Proteomes" id="UP000234329">
    <property type="component" value="Unassembled WGS sequence"/>
</dbReference>
<feature type="domain" description="FimV N-terminal" evidence="3">
    <location>
        <begin position="24"/>
        <end position="124"/>
    </location>
</feature>
<feature type="transmembrane region" description="Helical" evidence="2">
    <location>
        <begin position="371"/>
        <end position="391"/>
    </location>
</feature>
<protein>
    <submittedName>
        <fullName evidence="4">Motility protein FimV</fullName>
    </submittedName>
</protein>
<keyword evidence="2" id="KW-0472">Membrane</keyword>
<evidence type="ECO:0000256" key="2">
    <source>
        <dbReference type="SAM" id="Phobius"/>
    </source>
</evidence>
<feature type="region of interest" description="Disordered" evidence="1">
    <location>
        <begin position="717"/>
        <end position="746"/>
    </location>
</feature>